<dbReference type="EMBL" id="SRLO01000215">
    <property type="protein sequence ID" value="TNN66724.1"/>
    <property type="molecule type" value="Genomic_DNA"/>
</dbReference>
<sequence>MKRGEKDVYESVGRSEAMSPRRDGIDDGAGKGRSWEGDATPANGLHSPLEKRVVIEHLQGDEL</sequence>
<dbReference type="Proteomes" id="UP000314294">
    <property type="component" value="Unassembled WGS sequence"/>
</dbReference>
<feature type="region of interest" description="Disordered" evidence="1">
    <location>
        <begin position="1"/>
        <end position="48"/>
    </location>
</feature>
<protein>
    <submittedName>
        <fullName evidence="2">Uncharacterized protein</fullName>
    </submittedName>
</protein>
<proteinExistence type="predicted"/>
<name>A0A4Z2HP32_9TELE</name>
<gene>
    <name evidence="2" type="ORF">EYF80_023113</name>
</gene>
<feature type="compositionally biased region" description="Basic and acidic residues" evidence="1">
    <location>
        <begin position="19"/>
        <end position="36"/>
    </location>
</feature>
<accession>A0A4Z2HP32</accession>
<organism evidence="2 3">
    <name type="scientific">Liparis tanakae</name>
    <name type="common">Tanaka's snailfish</name>
    <dbReference type="NCBI Taxonomy" id="230148"/>
    <lineage>
        <taxon>Eukaryota</taxon>
        <taxon>Metazoa</taxon>
        <taxon>Chordata</taxon>
        <taxon>Craniata</taxon>
        <taxon>Vertebrata</taxon>
        <taxon>Euteleostomi</taxon>
        <taxon>Actinopterygii</taxon>
        <taxon>Neopterygii</taxon>
        <taxon>Teleostei</taxon>
        <taxon>Neoteleostei</taxon>
        <taxon>Acanthomorphata</taxon>
        <taxon>Eupercaria</taxon>
        <taxon>Perciformes</taxon>
        <taxon>Cottioidei</taxon>
        <taxon>Cottales</taxon>
        <taxon>Liparidae</taxon>
        <taxon>Liparis</taxon>
    </lineage>
</organism>
<reference evidence="2 3" key="1">
    <citation type="submission" date="2019-03" db="EMBL/GenBank/DDBJ databases">
        <title>First draft genome of Liparis tanakae, snailfish: a comprehensive survey of snailfish specific genes.</title>
        <authorList>
            <person name="Kim W."/>
            <person name="Song I."/>
            <person name="Jeong J.-H."/>
            <person name="Kim D."/>
            <person name="Kim S."/>
            <person name="Ryu S."/>
            <person name="Song J.Y."/>
            <person name="Lee S.K."/>
        </authorList>
    </citation>
    <scope>NUCLEOTIDE SEQUENCE [LARGE SCALE GENOMIC DNA]</scope>
    <source>
        <tissue evidence="2">Muscle</tissue>
    </source>
</reference>
<evidence type="ECO:0000313" key="2">
    <source>
        <dbReference type="EMBL" id="TNN66724.1"/>
    </source>
</evidence>
<dbReference type="AlphaFoldDB" id="A0A4Z2HP32"/>
<comment type="caution">
    <text evidence="2">The sequence shown here is derived from an EMBL/GenBank/DDBJ whole genome shotgun (WGS) entry which is preliminary data.</text>
</comment>
<evidence type="ECO:0000256" key="1">
    <source>
        <dbReference type="SAM" id="MobiDB-lite"/>
    </source>
</evidence>
<keyword evidence="3" id="KW-1185">Reference proteome</keyword>
<evidence type="ECO:0000313" key="3">
    <source>
        <dbReference type="Proteomes" id="UP000314294"/>
    </source>
</evidence>